<evidence type="ECO:0000313" key="2">
    <source>
        <dbReference type="WBParaSite" id="TREG1_61130.1"/>
    </source>
</evidence>
<dbReference type="Proteomes" id="UP000050795">
    <property type="component" value="Unassembled WGS sequence"/>
</dbReference>
<accession>A0AA85JW34</accession>
<evidence type="ECO:0000313" key="1">
    <source>
        <dbReference type="Proteomes" id="UP000050795"/>
    </source>
</evidence>
<name>A0AA85JW34_TRIRE</name>
<reference evidence="2" key="2">
    <citation type="submission" date="2023-11" db="UniProtKB">
        <authorList>
            <consortium name="WormBaseParasite"/>
        </authorList>
    </citation>
    <scope>IDENTIFICATION</scope>
</reference>
<dbReference type="AlphaFoldDB" id="A0AA85JW34"/>
<dbReference type="SUPFAM" id="SSF56219">
    <property type="entry name" value="DNase I-like"/>
    <property type="match status" value="1"/>
</dbReference>
<reference evidence="1" key="1">
    <citation type="submission" date="2022-06" db="EMBL/GenBank/DDBJ databases">
        <authorList>
            <person name="Berger JAMES D."/>
            <person name="Berger JAMES D."/>
        </authorList>
    </citation>
    <scope>NUCLEOTIDE SEQUENCE [LARGE SCALE GENOMIC DNA]</scope>
</reference>
<dbReference type="InterPro" id="IPR036691">
    <property type="entry name" value="Endo/exonu/phosph_ase_sf"/>
</dbReference>
<sequence length="220" mass="24779">MKAHTAIPNYCLELTSHDSDNSLLRQKPSISFSSDSQSSLRPNLLEHGNITDSFCTSSFPRASTDIDISLSSEDTMIESHHKLLQDMAKILRYDSSNPNIVLINARSAVKKMAYIQFLLLIRQPTALMITEAWCTSEINDDFFHCEGYSFFRKNRSVGRGGGCIIYVKSDCRAVHYGDPNLDICDTLWVTLYINKQQTLLLGFMGAHQCSSPLQQILRCS</sequence>
<protein>
    <submittedName>
        <fullName evidence="2">Uncharacterized protein</fullName>
    </submittedName>
</protein>
<dbReference type="WBParaSite" id="TREG1_61130.1">
    <property type="protein sequence ID" value="TREG1_61130.1"/>
    <property type="gene ID" value="TREG1_61130"/>
</dbReference>
<dbReference type="Gene3D" id="3.60.10.10">
    <property type="entry name" value="Endonuclease/exonuclease/phosphatase"/>
    <property type="match status" value="1"/>
</dbReference>
<organism evidence="1 2">
    <name type="scientific">Trichobilharzia regenti</name>
    <name type="common">Nasal bird schistosome</name>
    <dbReference type="NCBI Taxonomy" id="157069"/>
    <lineage>
        <taxon>Eukaryota</taxon>
        <taxon>Metazoa</taxon>
        <taxon>Spiralia</taxon>
        <taxon>Lophotrochozoa</taxon>
        <taxon>Platyhelminthes</taxon>
        <taxon>Trematoda</taxon>
        <taxon>Digenea</taxon>
        <taxon>Strigeidida</taxon>
        <taxon>Schistosomatoidea</taxon>
        <taxon>Schistosomatidae</taxon>
        <taxon>Trichobilharzia</taxon>
    </lineage>
</organism>
<keyword evidence="1" id="KW-1185">Reference proteome</keyword>
<proteinExistence type="predicted"/>